<dbReference type="AlphaFoldDB" id="A0A7R8AIA5"/>
<dbReference type="RefSeq" id="XP_041552723.1">
    <property type="nucleotide sequence ID" value="XM_041699660.1"/>
</dbReference>
<gene>
    <name evidence="3" type="ORF">APUU_20961S</name>
</gene>
<organism evidence="3 4">
    <name type="scientific">Aspergillus puulaauensis</name>
    <dbReference type="NCBI Taxonomy" id="1220207"/>
    <lineage>
        <taxon>Eukaryota</taxon>
        <taxon>Fungi</taxon>
        <taxon>Dikarya</taxon>
        <taxon>Ascomycota</taxon>
        <taxon>Pezizomycotina</taxon>
        <taxon>Eurotiomycetes</taxon>
        <taxon>Eurotiomycetidae</taxon>
        <taxon>Eurotiales</taxon>
        <taxon>Aspergillaceae</taxon>
        <taxon>Aspergillus</taxon>
    </lineage>
</organism>
<keyword evidence="4" id="KW-1185">Reference proteome</keyword>
<evidence type="ECO:0000313" key="3">
    <source>
        <dbReference type="EMBL" id="BCS20529.1"/>
    </source>
</evidence>
<dbReference type="EMBL" id="AP024444">
    <property type="protein sequence ID" value="BCS20529.1"/>
    <property type="molecule type" value="Genomic_DNA"/>
</dbReference>
<dbReference type="PANTHER" id="PTHR43138">
    <property type="entry name" value="ACETYLTRANSFERASE, GNAT FAMILY"/>
    <property type="match status" value="1"/>
</dbReference>
<dbReference type="InterPro" id="IPR000182">
    <property type="entry name" value="GNAT_dom"/>
</dbReference>
<dbReference type="PROSITE" id="PS51186">
    <property type="entry name" value="GNAT"/>
    <property type="match status" value="1"/>
</dbReference>
<accession>A0A7R8AIA5</accession>
<reference evidence="3" key="2">
    <citation type="submission" date="2021-02" db="EMBL/GenBank/DDBJ databases">
        <title>Aspergillus puulaauensis MK2 genome sequence.</title>
        <authorList>
            <person name="Futagami T."/>
            <person name="Mori K."/>
            <person name="Kadooka C."/>
            <person name="Tanaka T."/>
        </authorList>
    </citation>
    <scope>NUCLEOTIDE SEQUENCE</scope>
    <source>
        <strain evidence="3">MK2</strain>
    </source>
</reference>
<dbReference type="SUPFAM" id="SSF55729">
    <property type="entry name" value="Acyl-CoA N-acyltransferases (Nat)"/>
    <property type="match status" value="1"/>
</dbReference>
<dbReference type="Gene3D" id="3.40.630.30">
    <property type="match status" value="1"/>
</dbReference>
<dbReference type="KEGG" id="apuu:APUU_20961S"/>
<dbReference type="InterPro" id="IPR052742">
    <property type="entry name" value="Mito_N-acetyltransferase"/>
</dbReference>
<dbReference type="GO" id="GO:0016747">
    <property type="term" value="F:acyltransferase activity, transferring groups other than amino-acyl groups"/>
    <property type="evidence" value="ECO:0007669"/>
    <property type="project" value="InterPro"/>
</dbReference>
<reference evidence="3" key="1">
    <citation type="submission" date="2021-01" db="EMBL/GenBank/DDBJ databases">
        <authorList>
            <consortium name="Aspergillus puulaauensis MK2 genome sequencing consortium"/>
            <person name="Kazuki M."/>
            <person name="Futagami T."/>
        </authorList>
    </citation>
    <scope>NUCLEOTIDE SEQUENCE</scope>
    <source>
        <strain evidence="3">MK2</strain>
    </source>
</reference>
<sequence>MPSILEDPSSTIPPPPSHIKSLKTQSINPIKTTLKSGTPVTLHPITTGPSAVPRSLAQLLHREFSAEIERGCTYPMEEVMSFERFAEYWFGTFAVVATLDSQEGQEGEGLLAGGEERDWEKDCVGTFYIKPNYPGRCSHVCNAGFLTTGAARNQGVGMVMGDAYLQFAPLLGYKYSVFNLVFENNVASVKIWEKLGFSVIGRVPGAARLANSEELVAALIIGKDLVAEDNKTETETA</sequence>
<proteinExistence type="predicted"/>
<protein>
    <recommendedName>
        <fullName evidence="2">N-acetyltransferase domain-containing protein</fullName>
    </recommendedName>
</protein>
<feature type="domain" description="N-acetyltransferase" evidence="2">
    <location>
        <begin position="72"/>
        <end position="226"/>
    </location>
</feature>
<dbReference type="GO" id="GO:0005634">
    <property type="term" value="C:nucleus"/>
    <property type="evidence" value="ECO:0007669"/>
    <property type="project" value="TreeGrafter"/>
</dbReference>
<dbReference type="PANTHER" id="PTHR43138:SF1">
    <property type="entry name" value="N-ACETYLTRANSFERASE ACA1"/>
    <property type="match status" value="1"/>
</dbReference>
<dbReference type="Pfam" id="PF00583">
    <property type="entry name" value="Acetyltransf_1"/>
    <property type="match status" value="1"/>
</dbReference>
<dbReference type="GeneID" id="64970534"/>
<dbReference type="OrthoDB" id="10264707at2759"/>
<evidence type="ECO:0000259" key="2">
    <source>
        <dbReference type="PROSITE" id="PS51186"/>
    </source>
</evidence>
<feature type="region of interest" description="Disordered" evidence="1">
    <location>
        <begin position="1"/>
        <end position="22"/>
    </location>
</feature>
<dbReference type="Proteomes" id="UP000654913">
    <property type="component" value="Chromosome 2"/>
</dbReference>
<name>A0A7R8AIA5_9EURO</name>
<dbReference type="InterPro" id="IPR016181">
    <property type="entry name" value="Acyl_CoA_acyltransferase"/>
</dbReference>
<evidence type="ECO:0000256" key="1">
    <source>
        <dbReference type="SAM" id="MobiDB-lite"/>
    </source>
</evidence>
<evidence type="ECO:0000313" key="4">
    <source>
        <dbReference type="Proteomes" id="UP000654913"/>
    </source>
</evidence>